<gene>
    <name evidence="3" type="ORF">TR51_12860</name>
</gene>
<dbReference type="Pfam" id="PF14021">
    <property type="entry name" value="TNT"/>
    <property type="match status" value="1"/>
</dbReference>
<evidence type="ECO:0000259" key="2">
    <source>
        <dbReference type="Pfam" id="PF14021"/>
    </source>
</evidence>
<dbReference type="InterPro" id="IPR025331">
    <property type="entry name" value="TNT"/>
</dbReference>
<dbReference type="AlphaFoldDB" id="A0A0D0Q089"/>
<accession>A0A0D0Q089</accession>
<dbReference type="STRING" id="2064.TR51_12860"/>
<feature type="domain" description="TNT" evidence="2">
    <location>
        <begin position="112"/>
        <end position="213"/>
    </location>
</feature>
<protein>
    <recommendedName>
        <fullName evidence="2">TNT domain-containing protein</fullName>
    </recommendedName>
</protein>
<dbReference type="PANTHER" id="PTHR42059">
    <property type="entry name" value="TNT DOMAIN-CONTAINING PROTEIN"/>
    <property type="match status" value="1"/>
</dbReference>
<evidence type="ECO:0000313" key="4">
    <source>
        <dbReference type="Proteomes" id="UP000032066"/>
    </source>
</evidence>
<evidence type="ECO:0000313" key="3">
    <source>
        <dbReference type="EMBL" id="KIQ65972.1"/>
    </source>
</evidence>
<feature type="signal peptide" evidence="1">
    <location>
        <begin position="1"/>
        <end position="24"/>
    </location>
</feature>
<dbReference type="GO" id="GO:0050135">
    <property type="term" value="F:NADP+ nucleosidase activity"/>
    <property type="evidence" value="ECO:0007669"/>
    <property type="project" value="InterPro"/>
</dbReference>
<name>A0A0D0Q089_KITGR</name>
<proteinExistence type="predicted"/>
<evidence type="ECO:0000256" key="1">
    <source>
        <dbReference type="SAM" id="SignalP"/>
    </source>
</evidence>
<dbReference type="Proteomes" id="UP000032066">
    <property type="component" value="Unassembled WGS sequence"/>
</dbReference>
<organism evidence="3 4">
    <name type="scientific">Kitasatospora griseola</name>
    <name type="common">Streptomyces griseolosporeus</name>
    <dbReference type="NCBI Taxonomy" id="2064"/>
    <lineage>
        <taxon>Bacteria</taxon>
        <taxon>Bacillati</taxon>
        <taxon>Actinomycetota</taxon>
        <taxon>Actinomycetes</taxon>
        <taxon>Kitasatosporales</taxon>
        <taxon>Streptomycetaceae</taxon>
        <taxon>Kitasatospora</taxon>
    </lineage>
</organism>
<dbReference type="InterPro" id="IPR053024">
    <property type="entry name" value="Fungal_surface_NADase"/>
</dbReference>
<comment type="caution">
    <text evidence="3">The sequence shown here is derived from an EMBL/GenBank/DDBJ whole genome shotgun (WGS) entry which is preliminary data.</text>
</comment>
<dbReference type="PANTHER" id="PTHR42059:SF1">
    <property type="entry name" value="TNT DOMAIN-CONTAINING PROTEIN"/>
    <property type="match status" value="1"/>
</dbReference>
<sequence>MRQFLAPLVAAVALFATAAPTAAAATPAELRIGLTTECSADFRHGDSRLGPDQLPNAGPVGRQLIGYFRTGLLGEQQFLATYYDSAAGSWKYPPSNGYLLLPDGTPIESDTTLQPGQAIDRYGSEYGSFLAPEGLPYATRSIPPSSLDGNPAAGCNYHDYRVLKAFTVHSGPIAPWFGQPGLGLQYQLDAALVPGAPSRINVGWLVDNGYLARLV</sequence>
<keyword evidence="4" id="KW-1185">Reference proteome</keyword>
<dbReference type="PATRIC" id="fig|2064.6.peg.2764"/>
<feature type="chain" id="PRO_5002230099" description="TNT domain-containing protein" evidence="1">
    <location>
        <begin position="25"/>
        <end position="215"/>
    </location>
</feature>
<reference evidence="3 4" key="1">
    <citation type="submission" date="2015-02" db="EMBL/GenBank/DDBJ databases">
        <title>Draft genome sequence of Kitasatospora griseola MF730-N6, a bafilomycin, terpentecin and satosporin producer.</title>
        <authorList>
            <person name="Arens J.C."/>
            <person name="Haltli B."/>
            <person name="Kerr R.G."/>
        </authorList>
    </citation>
    <scope>NUCLEOTIDE SEQUENCE [LARGE SCALE GENOMIC DNA]</scope>
    <source>
        <strain evidence="3 4">MF730-N6</strain>
    </source>
</reference>
<keyword evidence="1" id="KW-0732">Signal</keyword>
<dbReference type="EMBL" id="JXZB01000002">
    <property type="protein sequence ID" value="KIQ65972.1"/>
    <property type="molecule type" value="Genomic_DNA"/>
</dbReference>